<organism evidence="1 2">
    <name type="scientific">Congregibacter litoralis KT71</name>
    <dbReference type="NCBI Taxonomy" id="314285"/>
    <lineage>
        <taxon>Bacteria</taxon>
        <taxon>Pseudomonadati</taxon>
        <taxon>Pseudomonadota</taxon>
        <taxon>Gammaproteobacteria</taxon>
        <taxon>Cellvibrionales</taxon>
        <taxon>Halieaceae</taxon>
        <taxon>Congregibacter</taxon>
    </lineage>
</organism>
<dbReference type="eggNOG" id="COG2847">
    <property type="taxonomic scope" value="Bacteria"/>
</dbReference>
<dbReference type="InterPro" id="IPR007410">
    <property type="entry name" value="LpqE-like"/>
</dbReference>
<gene>
    <name evidence="1" type="ORF">KT71_02082</name>
</gene>
<sequence length="156" mass="16422">MIDVRVPLFVLFSAVSCLVVAETPQLSDAWVRAMPPGQTMTAVYLQLHNPDAAPLSVLGASSSFGAASLHETRVEEGRSMMRAVDTLTVDAGTMVQLKPGGLHIMLMGLERTPAEGEVVPICLQTSNGDVCADATVRRSAPGSANTDDAGNSHDHH</sequence>
<dbReference type="Gene3D" id="2.60.40.1890">
    <property type="entry name" value="PCu(A)C copper chaperone"/>
    <property type="match status" value="1"/>
</dbReference>
<comment type="caution">
    <text evidence="1">The sequence shown here is derived from an EMBL/GenBank/DDBJ whole genome shotgun (WGS) entry which is preliminary data.</text>
</comment>
<reference evidence="1 2" key="2">
    <citation type="journal article" date="2009" name="PLoS ONE">
        <title>The photosynthetic apparatus and its regulation in the aerobic gammaproteobacterium Congregibacter litoralis gen. nov., sp. nov.</title>
        <authorList>
            <person name="Spring S."/>
            <person name="Lunsdorf H."/>
            <person name="Fuchs B.M."/>
            <person name="Tindall B.J."/>
        </authorList>
    </citation>
    <scope>NUCLEOTIDE SEQUENCE [LARGE SCALE GENOMIC DNA]</scope>
    <source>
        <strain evidence="1">KT71</strain>
    </source>
</reference>
<dbReference type="Pfam" id="PF04314">
    <property type="entry name" value="PCuAC"/>
    <property type="match status" value="1"/>
</dbReference>
<dbReference type="Proteomes" id="UP000019205">
    <property type="component" value="Chromosome"/>
</dbReference>
<dbReference type="EMBL" id="AAOA02000002">
    <property type="protein sequence ID" value="EAQ97997.2"/>
    <property type="molecule type" value="Genomic_DNA"/>
</dbReference>
<evidence type="ECO:0000313" key="2">
    <source>
        <dbReference type="Proteomes" id="UP000019205"/>
    </source>
</evidence>
<evidence type="ECO:0000313" key="1">
    <source>
        <dbReference type="EMBL" id="EAQ97997.2"/>
    </source>
</evidence>
<dbReference type="PROSITE" id="PS51257">
    <property type="entry name" value="PROKAR_LIPOPROTEIN"/>
    <property type="match status" value="1"/>
</dbReference>
<dbReference type="HOGENOM" id="CLU_100939_2_2_6"/>
<dbReference type="SUPFAM" id="SSF110087">
    <property type="entry name" value="DR1885-like metal-binding protein"/>
    <property type="match status" value="1"/>
</dbReference>
<reference evidence="1 2" key="1">
    <citation type="journal article" date="2007" name="Proc. Natl. Acad. Sci. U.S.A.">
        <title>Characterization of a marine gammaproteobacterium capable of aerobic anoxygenic photosynthesis.</title>
        <authorList>
            <person name="Fuchs B.M."/>
            <person name="Spring S."/>
            <person name="Teeling H."/>
            <person name="Quast C."/>
            <person name="Wulf J."/>
            <person name="Schattenhofer M."/>
            <person name="Yan S."/>
            <person name="Ferriera S."/>
            <person name="Johnson J."/>
            <person name="Glockner F.O."/>
            <person name="Amann R."/>
        </authorList>
    </citation>
    <scope>NUCLEOTIDE SEQUENCE [LARGE SCALE GENOMIC DNA]</scope>
    <source>
        <strain evidence="1">KT71</strain>
    </source>
</reference>
<dbReference type="STRING" id="314285.KT71_02082"/>
<evidence type="ECO:0008006" key="3">
    <source>
        <dbReference type="Google" id="ProtNLM"/>
    </source>
</evidence>
<proteinExistence type="predicted"/>
<dbReference type="PANTHER" id="PTHR36302:SF1">
    <property type="entry name" value="COPPER CHAPERONE PCU(A)C"/>
    <property type="match status" value="1"/>
</dbReference>
<dbReference type="RefSeq" id="WP_023659913.1">
    <property type="nucleotide sequence ID" value="NZ_CM002299.1"/>
</dbReference>
<dbReference type="InterPro" id="IPR036182">
    <property type="entry name" value="PCuAC_sf"/>
</dbReference>
<accession>A4A6S8</accession>
<dbReference type="PANTHER" id="PTHR36302">
    <property type="entry name" value="BLR7088 PROTEIN"/>
    <property type="match status" value="1"/>
</dbReference>
<dbReference type="InterPro" id="IPR058248">
    <property type="entry name" value="Lxx211020-like"/>
</dbReference>
<keyword evidence="2" id="KW-1185">Reference proteome</keyword>
<protein>
    <recommendedName>
        <fullName evidence="3">Copper chaperone PCu(A)C</fullName>
    </recommendedName>
</protein>
<dbReference type="AlphaFoldDB" id="A4A6S8"/>
<name>A4A6S8_9GAMM</name>